<dbReference type="Proteomes" id="UP001372338">
    <property type="component" value="Unassembled WGS sequence"/>
</dbReference>
<organism evidence="2 3">
    <name type="scientific">Crotalaria pallida</name>
    <name type="common">Smooth rattlebox</name>
    <name type="synonym">Crotalaria striata</name>
    <dbReference type="NCBI Taxonomy" id="3830"/>
    <lineage>
        <taxon>Eukaryota</taxon>
        <taxon>Viridiplantae</taxon>
        <taxon>Streptophyta</taxon>
        <taxon>Embryophyta</taxon>
        <taxon>Tracheophyta</taxon>
        <taxon>Spermatophyta</taxon>
        <taxon>Magnoliopsida</taxon>
        <taxon>eudicotyledons</taxon>
        <taxon>Gunneridae</taxon>
        <taxon>Pentapetalae</taxon>
        <taxon>rosids</taxon>
        <taxon>fabids</taxon>
        <taxon>Fabales</taxon>
        <taxon>Fabaceae</taxon>
        <taxon>Papilionoideae</taxon>
        <taxon>50 kb inversion clade</taxon>
        <taxon>genistoids sensu lato</taxon>
        <taxon>core genistoids</taxon>
        <taxon>Crotalarieae</taxon>
        <taxon>Crotalaria</taxon>
    </lineage>
</organism>
<evidence type="ECO:0000256" key="1">
    <source>
        <dbReference type="SAM" id="MobiDB-lite"/>
    </source>
</evidence>
<keyword evidence="3" id="KW-1185">Reference proteome</keyword>
<feature type="region of interest" description="Disordered" evidence="1">
    <location>
        <begin position="1"/>
        <end position="26"/>
    </location>
</feature>
<evidence type="ECO:0000313" key="2">
    <source>
        <dbReference type="EMBL" id="KAK7274196.1"/>
    </source>
</evidence>
<proteinExistence type="predicted"/>
<accession>A0AAN9IJ14</accession>
<comment type="caution">
    <text evidence="2">The sequence shown here is derived from an EMBL/GenBank/DDBJ whole genome shotgun (WGS) entry which is preliminary data.</text>
</comment>
<protein>
    <submittedName>
        <fullName evidence="2">Uncharacterized protein</fullName>
    </submittedName>
</protein>
<dbReference type="AlphaFoldDB" id="A0AAN9IJ14"/>
<dbReference type="EMBL" id="JAYWIO010000003">
    <property type="protein sequence ID" value="KAK7274196.1"/>
    <property type="molecule type" value="Genomic_DNA"/>
</dbReference>
<reference evidence="2 3" key="1">
    <citation type="submission" date="2024-01" db="EMBL/GenBank/DDBJ databases">
        <title>The genomes of 5 underutilized Papilionoideae crops provide insights into root nodulation and disease resistanc.</title>
        <authorList>
            <person name="Yuan L."/>
        </authorList>
    </citation>
    <scope>NUCLEOTIDE SEQUENCE [LARGE SCALE GENOMIC DNA]</scope>
    <source>
        <strain evidence="2">ZHUSHIDOU_FW_LH</strain>
        <tissue evidence="2">Leaf</tissue>
    </source>
</reference>
<name>A0AAN9IJ14_CROPI</name>
<sequence length="151" mass="16068">MNEEVVLSKEQPAEKENPGCSQHPETVNCEEIPKRISENRVAALEKVKDLIQADGIVEQNSNDTDTVNSLASKVVDLVQTCDRFGSGNAGNVGDPGSVMKNGSEKGIGGSQTNTSNHDEGGPWTSVLTRSKAQVRYEMQKGGGHGLQPPHG</sequence>
<gene>
    <name evidence="2" type="ORF">RIF29_15276</name>
</gene>
<evidence type="ECO:0000313" key="3">
    <source>
        <dbReference type="Proteomes" id="UP001372338"/>
    </source>
</evidence>
<feature type="region of interest" description="Disordered" evidence="1">
    <location>
        <begin position="84"/>
        <end position="151"/>
    </location>
</feature>